<comment type="caution">
    <text evidence="2">The sequence shown here is derived from an EMBL/GenBank/DDBJ whole genome shotgun (WGS) entry which is preliminary data.</text>
</comment>
<dbReference type="Pfam" id="PF01458">
    <property type="entry name" value="SUFBD_core"/>
    <property type="match status" value="1"/>
</dbReference>
<accession>A0A096AM14</accession>
<dbReference type="AlphaFoldDB" id="A0A096AM14"/>
<dbReference type="PANTHER" id="PTHR43575:SF1">
    <property type="entry name" value="PROTEIN ABCI7, CHLOROPLASTIC"/>
    <property type="match status" value="1"/>
</dbReference>
<dbReference type="RefSeq" id="WP_038151707.1">
    <property type="nucleotide sequence ID" value="NZ_JRNT01000007.1"/>
</dbReference>
<sequence>MNNTLLFNEVPRPTFRWLQVNHTEGCVWGNDINSGVVTISANKDIITPLADQSLLKDTYTGVNAHVLDAVANHFFDGYTVHVPANHKESIQIDIAVSGKGNASRTRIQLHVDEGAELTVTYYLHGNTEEPSHLQLFTELYAGSRAKVTIKKVQLLGDNVQHFEHRYANYGEQCDVKFINIEVGGQENYYSFDNDLSGKEASLIHDLAYIGNESQKFDISMLMTHIGKSTYSDIHTLGALRDTSKKSFRGTLDFLRGSVAAEGAEEDTCLLLDPTVKSVSLPLLLCKEDNVVGNHAASAGQIDQSKLFYLMSRGFSENEAKHIIVESMIRPVIDRIGDKLIEETALEAVRKKI</sequence>
<dbReference type="PANTHER" id="PTHR43575">
    <property type="entry name" value="PROTEIN ABCI7, CHLOROPLASTIC"/>
    <property type="match status" value="1"/>
</dbReference>
<keyword evidence="3" id="KW-1185">Reference proteome</keyword>
<reference evidence="2 3" key="1">
    <citation type="submission" date="2014-07" db="EMBL/GenBank/DDBJ databases">
        <authorList>
            <person name="McCorrison J."/>
            <person name="Sanka R."/>
            <person name="Torralba M."/>
            <person name="Gillis M."/>
            <person name="Haft D.H."/>
            <person name="Methe B."/>
            <person name="Sutton G."/>
            <person name="Nelson K.E."/>
        </authorList>
    </citation>
    <scope>NUCLEOTIDE SEQUENCE [LARGE SCALE GENOMIC DNA]</scope>
    <source>
        <strain evidence="2 3">DNF00314</strain>
    </source>
</reference>
<dbReference type="InterPro" id="IPR000825">
    <property type="entry name" value="SUF_FeS_clus_asmbl_SufBD_core"/>
</dbReference>
<dbReference type="InterPro" id="IPR037284">
    <property type="entry name" value="SUF_FeS_clus_asmbl_SufBD_sf"/>
</dbReference>
<dbReference type="GO" id="GO:0016226">
    <property type="term" value="P:iron-sulfur cluster assembly"/>
    <property type="evidence" value="ECO:0007669"/>
    <property type="project" value="InterPro"/>
</dbReference>
<dbReference type="eggNOG" id="COG0719">
    <property type="taxonomic scope" value="Bacteria"/>
</dbReference>
<feature type="domain" description="SUF system FeS cluster assembly SufBD core" evidence="1">
    <location>
        <begin position="98"/>
        <end position="326"/>
    </location>
</feature>
<protein>
    <submittedName>
        <fullName evidence="2">SufBD protein</fullName>
    </submittedName>
</protein>
<gene>
    <name evidence="2" type="ORF">HMPREF0872_03010</name>
</gene>
<name>A0A096AM14_9FIRM</name>
<evidence type="ECO:0000313" key="3">
    <source>
        <dbReference type="Proteomes" id="UP000029628"/>
    </source>
</evidence>
<organism evidence="2 3">
    <name type="scientific">Veillonella montpellierensis DNF00314</name>
    <dbReference type="NCBI Taxonomy" id="1401067"/>
    <lineage>
        <taxon>Bacteria</taxon>
        <taxon>Bacillati</taxon>
        <taxon>Bacillota</taxon>
        <taxon>Negativicutes</taxon>
        <taxon>Veillonellales</taxon>
        <taxon>Veillonellaceae</taxon>
        <taxon>Veillonella</taxon>
    </lineage>
</organism>
<dbReference type="EMBL" id="JRNT01000007">
    <property type="protein sequence ID" value="KGF47691.1"/>
    <property type="molecule type" value="Genomic_DNA"/>
</dbReference>
<evidence type="ECO:0000313" key="2">
    <source>
        <dbReference type="EMBL" id="KGF47691.1"/>
    </source>
</evidence>
<dbReference type="Proteomes" id="UP000029628">
    <property type="component" value="Unassembled WGS sequence"/>
</dbReference>
<proteinExistence type="predicted"/>
<evidence type="ECO:0000259" key="1">
    <source>
        <dbReference type="Pfam" id="PF01458"/>
    </source>
</evidence>
<dbReference type="SUPFAM" id="SSF101960">
    <property type="entry name" value="Stabilizer of iron transporter SufD"/>
    <property type="match status" value="1"/>
</dbReference>
<dbReference type="InterPro" id="IPR055346">
    <property type="entry name" value="Fe-S_cluster_assembly_SufBD"/>
</dbReference>